<organism evidence="1 2">
    <name type="scientific">Sphaerodactylus townsendi</name>
    <dbReference type="NCBI Taxonomy" id="933632"/>
    <lineage>
        <taxon>Eukaryota</taxon>
        <taxon>Metazoa</taxon>
        <taxon>Chordata</taxon>
        <taxon>Craniata</taxon>
        <taxon>Vertebrata</taxon>
        <taxon>Euteleostomi</taxon>
        <taxon>Lepidosauria</taxon>
        <taxon>Squamata</taxon>
        <taxon>Bifurcata</taxon>
        <taxon>Gekkota</taxon>
        <taxon>Sphaerodactylidae</taxon>
        <taxon>Sphaerodactylus</taxon>
    </lineage>
</organism>
<name>A0ACB8FNT6_9SAUR</name>
<accession>A0ACB8FNT6</accession>
<comment type="caution">
    <text evidence="1">The sequence shown here is derived from an EMBL/GenBank/DDBJ whole genome shotgun (WGS) entry which is preliminary data.</text>
</comment>
<dbReference type="EMBL" id="CM037619">
    <property type="protein sequence ID" value="KAH8006979.1"/>
    <property type="molecule type" value="Genomic_DNA"/>
</dbReference>
<evidence type="ECO:0000313" key="2">
    <source>
        <dbReference type="Proteomes" id="UP000827872"/>
    </source>
</evidence>
<sequence>MPHKAPDYAKYATLKAVESAPEEFYKHFPMVDMHPSGTLSFPPLTLHQKDIPPLQDGCGLIGMATPGQKAKVMKSNAHILASSPAFKGGWDHSHPDHRRQAYTTKRQFSVEKLPEAFNQTPTHYGQQQRSFPTNSKTEVTV</sequence>
<keyword evidence="2" id="KW-1185">Reference proteome</keyword>
<gene>
    <name evidence="1" type="ORF">K3G42_015750</name>
</gene>
<proteinExistence type="predicted"/>
<dbReference type="Proteomes" id="UP000827872">
    <property type="component" value="Linkage Group LG06"/>
</dbReference>
<evidence type="ECO:0000313" key="1">
    <source>
        <dbReference type="EMBL" id="KAH8006979.1"/>
    </source>
</evidence>
<reference evidence="1" key="1">
    <citation type="submission" date="2021-08" db="EMBL/GenBank/DDBJ databases">
        <title>The first chromosome-level gecko genome reveals the dynamic sex chromosomes of Neotropical dwarf geckos (Sphaerodactylidae: Sphaerodactylus).</title>
        <authorList>
            <person name="Pinto B.J."/>
            <person name="Keating S.E."/>
            <person name="Gamble T."/>
        </authorList>
    </citation>
    <scope>NUCLEOTIDE SEQUENCE</scope>
    <source>
        <strain evidence="1">TG3544</strain>
    </source>
</reference>
<protein>
    <submittedName>
        <fullName evidence="1">Uncharacterized protein</fullName>
    </submittedName>
</protein>